<evidence type="ECO:0000313" key="4">
    <source>
        <dbReference type="Proteomes" id="UP001597059"/>
    </source>
</evidence>
<dbReference type="Proteomes" id="UP001597059">
    <property type="component" value="Unassembled WGS sequence"/>
</dbReference>
<comment type="caution">
    <text evidence="3">The sequence shown here is derived from an EMBL/GenBank/DDBJ whole genome shotgun (WGS) entry which is preliminary data.</text>
</comment>
<feature type="transmembrane region" description="Helical" evidence="1">
    <location>
        <begin position="12"/>
        <end position="27"/>
    </location>
</feature>
<keyword evidence="1" id="KW-0472">Membrane</keyword>
<feature type="transmembrane region" description="Helical" evidence="1">
    <location>
        <begin position="39"/>
        <end position="65"/>
    </location>
</feature>
<gene>
    <name evidence="3" type="ORF">ACFQ45_02020</name>
</gene>
<dbReference type="EMBL" id="JBHTMN010000003">
    <property type="protein sequence ID" value="MFD1382125.1"/>
    <property type="molecule type" value="Genomic_DNA"/>
</dbReference>
<evidence type="ECO:0000313" key="3">
    <source>
        <dbReference type="EMBL" id="MFD1382125.1"/>
    </source>
</evidence>
<accession>A0ABW4AXY7</accession>
<reference evidence="4" key="1">
    <citation type="journal article" date="2019" name="Int. J. Syst. Evol. Microbiol.">
        <title>The Global Catalogue of Microorganisms (GCM) 10K type strain sequencing project: providing services to taxonomists for standard genome sequencing and annotation.</title>
        <authorList>
            <consortium name="The Broad Institute Genomics Platform"/>
            <consortium name="The Broad Institute Genome Sequencing Center for Infectious Disease"/>
            <person name="Wu L."/>
            <person name="Ma J."/>
        </authorList>
    </citation>
    <scope>NUCLEOTIDE SEQUENCE [LARGE SCALE GENOMIC DNA]</scope>
    <source>
        <strain evidence="4">JCM 30774</strain>
    </source>
</reference>
<sequence>MITKNLHFWDRIMRGVIGVAVTGFALFNGDMLNEPILEILLGIFGILNLISLSTGWCPVYALTGINTHPDSNKRS</sequence>
<evidence type="ECO:0000256" key="1">
    <source>
        <dbReference type="SAM" id="Phobius"/>
    </source>
</evidence>
<dbReference type="InterPro" id="IPR021309">
    <property type="entry name" value="YgaP-like_TM"/>
</dbReference>
<dbReference type="Pfam" id="PF11127">
    <property type="entry name" value="YgaP-like_TM"/>
    <property type="match status" value="1"/>
</dbReference>
<dbReference type="RefSeq" id="WP_377364802.1">
    <property type="nucleotide sequence ID" value="NZ_JBHTMN010000003.1"/>
</dbReference>
<evidence type="ECO:0000259" key="2">
    <source>
        <dbReference type="Pfam" id="PF11127"/>
    </source>
</evidence>
<proteinExistence type="predicted"/>
<keyword evidence="1" id="KW-0812">Transmembrane</keyword>
<keyword evidence="4" id="KW-1185">Reference proteome</keyword>
<name>A0ABW4AXY7_9GAMM</name>
<feature type="domain" description="Inner membrane protein YgaP-like transmembrane" evidence="2">
    <location>
        <begin position="4"/>
        <end position="69"/>
    </location>
</feature>
<keyword evidence="1" id="KW-1133">Transmembrane helix</keyword>
<protein>
    <submittedName>
        <fullName evidence="3">DUF2892 domain-containing protein</fullName>
    </submittedName>
</protein>
<organism evidence="3 4">
    <name type="scientific">Rhodanobacter aciditrophus</name>
    <dbReference type="NCBI Taxonomy" id="1623218"/>
    <lineage>
        <taxon>Bacteria</taxon>
        <taxon>Pseudomonadati</taxon>
        <taxon>Pseudomonadota</taxon>
        <taxon>Gammaproteobacteria</taxon>
        <taxon>Lysobacterales</taxon>
        <taxon>Rhodanobacteraceae</taxon>
        <taxon>Rhodanobacter</taxon>
    </lineage>
</organism>